<dbReference type="EMBL" id="DWWU01000009">
    <property type="protein sequence ID" value="HJC14616.1"/>
    <property type="molecule type" value="Genomic_DNA"/>
</dbReference>
<accession>A0A9D2N9K5</accession>
<comment type="caution">
    <text evidence="1">The sequence shown here is derived from an EMBL/GenBank/DDBJ whole genome shotgun (WGS) entry which is preliminary data.</text>
</comment>
<dbReference type="InterPro" id="IPR003772">
    <property type="entry name" value="YceD"/>
</dbReference>
<name>A0A9D2N9K5_9FIRM</name>
<protein>
    <submittedName>
        <fullName evidence="1">DUF177 domain-containing protein</fullName>
    </submittedName>
</protein>
<evidence type="ECO:0000313" key="1">
    <source>
        <dbReference type="EMBL" id="HJC14616.1"/>
    </source>
</evidence>
<organism evidence="1 2">
    <name type="scientific">Candidatus Fusicatenibacter intestinigallinarum</name>
    <dbReference type="NCBI Taxonomy" id="2838598"/>
    <lineage>
        <taxon>Bacteria</taxon>
        <taxon>Bacillati</taxon>
        <taxon>Bacillota</taxon>
        <taxon>Clostridia</taxon>
        <taxon>Lachnospirales</taxon>
        <taxon>Lachnospiraceae</taxon>
        <taxon>Fusicatenibacter</taxon>
    </lineage>
</organism>
<dbReference type="PANTHER" id="PTHR34374:SF1">
    <property type="entry name" value="LARGE RIBOSOMAL RNA SUBUNIT ACCUMULATION PROTEIN YCED HOMOLOG 1, CHLOROPLASTIC"/>
    <property type="match status" value="1"/>
</dbReference>
<dbReference type="PANTHER" id="PTHR34374">
    <property type="entry name" value="LARGE RIBOSOMAL RNA SUBUNIT ACCUMULATION PROTEIN YCED HOMOLOG 1, CHLOROPLASTIC"/>
    <property type="match status" value="1"/>
</dbReference>
<proteinExistence type="predicted"/>
<evidence type="ECO:0000313" key="2">
    <source>
        <dbReference type="Proteomes" id="UP000823849"/>
    </source>
</evidence>
<dbReference type="Pfam" id="PF02620">
    <property type="entry name" value="YceD"/>
    <property type="match status" value="1"/>
</dbReference>
<gene>
    <name evidence="1" type="ORF">H9705_02135</name>
</gene>
<dbReference type="Proteomes" id="UP000823849">
    <property type="component" value="Unassembled WGS sequence"/>
</dbReference>
<reference evidence="1" key="2">
    <citation type="submission" date="2021-04" db="EMBL/GenBank/DDBJ databases">
        <authorList>
            <person name="Gilroy R."/>
        </authorList>
    </citation>
    <scope>NUCLEOTIDE SEQUENCE</scope>
    <source>
        <strain evidence="1">CHK185-5351</strain>
    </source>
</reference>
<dbReference type="AlphaFoldDB" id="A0A9D2N9K5"/>
<sequence length="175" mass="19743">MEISLVKLFSRDGASEAYKLPLELSEMEIGGVIYPLLESQPVELTLTHEGNYVLKITGGTKLKLELSCARCLCPVEKEFVLAFDRKIDFNLTEEEREDLGEDSSFADKNFLDVEALIRNELLVQWPIRVLCKDDCKGICSRCGANLNIQTCDCDTTVPDPRMAAIRDIFSKFKEV</sequence>
<reference evidence="1" key="1">
    <citation type="journal article" date="2021" name="PeerJ">
        <title>Extensive microbial diversity within the chicken gut microbiome revealed by metagenomics and culture.</title>
        <authorList>
            <person name="Gilroy R."/>
            <person name="Ravi A."/>
            <person name="Getino M."/>
            <person name="Pursley I."/>
            <person name="Horton D.L."/>
            <person name="Alikhan N.F."/>
            <person name="Baker D."/>
            <person name="Gharbi K."/>
            <person name="Hall N."/>
            <person name="Watson M."/>
            <person name="Adriaenssens E.M."/>
            <person name="Foster-Nyarko E."/>
            <person name="Jarju S."/>
            <person name="Secka A."/>
            <person name="Antonio M."/>
            <person name="Oren A."/>
            <person name="Chaudhuri R.R."/>
            <person name="La Ragione R."/>
            <person name="Hildebrand F."/>
            <person name="Pallen M.J."/>
        </authorList>
    </citation>
    <scope>NUCLEOTIDE SEQUENCE</scope>
    <source>
        <strain evidence="1">CHK185-5351</strain>
    </source>
</reference>